<dbReference type="AlphaFoldDB" id="A0A9Q6LKU0"/>
<dbReference type="PANTHER" id="PTHR47964:SF1">
    <property type="entry name" value="ATP-DEPENDENT DNA HELICASE HOMOLOG RECG, CHLOROPLASTIC"/>
    <property type="match status" value="1"/>
</dbReference>
<name>A0A9Q6LKU0_PISSA</name>
<proteinExistence type="inferred from homology"/>
<protein>
    <recommendedName>
        <fullName evidence="2">ATP-dependent DNA helicase RecG</fullName>
        <ecNumber evidence="13">5.6.2.4</ecNumber>
    </recommendedName>
    <alternativeName>
        <fullName evidence="15">DNA branch migration protein RecG</fullName>
    </alternativeName>
    <alternativeName>
        <fullName evidence="16">Probable DNA 3'-5' helicase RecG</fullName>
    </alternativeName>
</protein>
<dbReference type="EMBL" id="CP038908">
    <property type="protein sequence ID" value="QGO06587.1"/>
    <property type="molecule type" value="Genomic_DNA"/>
</dbReference>
<evidence type="ECO:0000256" key="13">
    <source>
        <dbReference type="ARBA" id="ARBA00034808"/>
    </source>
</evidence>
<organism evidence="19 20">
    <name type="scientific">Piscirickettsia salmonis</name>
    <dbReference type="NCBI Taxonomy" id="1238"/>
    <lineage>
        <taxon>Bacteria</taxon>
        <taxon>Pseudomonadati</taxon>
        <taxon>Pseudomonadota</taxon>
        <taxon>Gammaproteobacteria</taxon>
        <taxon>Thiotrichales</taxon>
        <taxon>Piscirickettsiaceae</taxon>
        <taxon>Piscirickettsia</taxon>
    </lineage>
</organism>
<keyword evidence="5 19" id="KW-0378">Hydrolase</keyword>
<dbReference type="GO" id="GO:0005524">
    <property type="term" value="F:ATP binding"/>
    <property type="evidence" value="ECO:0007669"/>
    <property type="project" value="UniProtKB-KW"/>
</dbReference>
<gene>
    <name evidence="19" type="primary">recG</name>
    <name evidence="19" type="ORF">Psal009_02502</name>
</gene>
<evidence type="ECO:0000256" key="9">
    <source>
        <dbReference type="ARBA" id="ARBA00023172"/>
    </source>
</evidence>
<keyword evidence="8" id="KW-0238">DNA-binding</keyword>
<dbReference type="SMART" id="SM00490">
    <property type="entry name" value="HELICc"/>
    <property type="match status" value="1"/>
</dbReference>
<evidence type="ECO:0000256" key="10">
    <source>
        <dbReference type="ARBA" id="ARBA00023204"/>
    </source>
</evidence>
<dbReference type="InterPro" id="IPR012340">
    <property type="entry name" value="NA-bd_OB-fold"/>
</dbReference>
<evidence type="ECO:0000256" key="4">
    <source>
        <dbReference type="ARBA" id="ARBA00022763"/>
    </source>
</evidence>
<dbReference type="InterPro" id="IPR045562">
    <property type="entry name" value="RecG_dom3_C"/>
</dbReference>
<feature type="domain" description="Helicase C-terminal" evidence="18">
    <location>
        <begin position="484"/>
        <end position="638"/>
    </location>
</feature>
<evidence type="ECO:0000259" key="17">
    <source>
        <dbReference type="PROSITE" id="PS51192"/>
    </source>
</evidence>
<dbReference type="GO" id="GO:0043138">
    <property type="term" value="F:3'-5' DNA helicase activity"/>
    <property type="evidence" value="ECO:0007669"/>
    <property type="project" value="UniProtKB-EC"/>
</dbReference>
<dbReference type="GO" id="GO:0016787">
    <property type="term" value="F:hydrolase activity"/>
    <property type="evidence" value="ECO:0007669"/>
    <property type="project" value="UniProtKB-KW"/>
</dbReference>
<dbReference type="Pfam" id="PF19833">
    <property type="entry name" value="RecG_dom3_C"/>
    <property type="match status" value="1"/>
</dbReference>
<dbReference type="InterPro" id="IPR047112">
    <property type="entry name" value="RecG/Mfd"/>
</dbReference>
<evidence type="ECO:0000256" key="3">
    <source>
        <dbReference type="ARBA" id="ARBA00022741"/>
    </source>
</evidence>
<evidence type="ECO:0000256" key="12">
    <source>
        <dbReference type="ARBA" id="ARBA00034617"/>
    </source>
</evidence>
<dbReference type="Gene3D" id="3.40.50.300">
    <property type="entry name" value="P-loop containing nucleotide triphosphate hydrolases"/>
    <property type="match status" value="2"/>
</dbReference>
<reference evidence="19 20" key="1">
    <citation type="submission" date="2019-04" db="EMBL/GenBank/DDBJ databases">
        <title>Complete genome sequencing of Piscirickettsia salmonis strain Psal-009.</title>
        <authorList>
            <person name="Schober I."/>
            <person name="Bunk B."/>
            <person name="Sproer C."/>
            <person name="Carril G.P."/>
            <person name="Riedel T."/>
            <person name="Flores-Herrera P.A."/>
            <person name="Nourdin-Galindo G."/>
            <person name="Marshall S.H."/>
            <person name="Overmann J."/>
        </authorList>
    </citation>
    <scope>NUCLEOTIDE SEQUENCE [LARGE SCALE GENOMIC DNA]</scope>
    <source>
        <strain evidence="19 20">Psal-009</strain>
    </source>
</reference>
<dbReference type="SUPFAM" id="SSF50249">
    <property type="entry name" value="Nucleic acid-binding proteins"/>
    <property type="match status" value="1"/>
</dbReference>
<keyword evidence="11" id="KW-0413">Isomerase</keyword>
<dbReference type="PROSITE" id="PS51192">
    <property type="entry name" value="HELICASE_ATP_BIND_1"/>
    <property type="match status" value="1"/>
</dbReference>
<keyword evidence="3" id="KW-0547">Nucleotide-binding</keyword>
<dbReference type="InterPro" id="IPR033454">
    <property type="entry name" value="RecG_wedge"/>
</dbReference>
<accession>A0A9Q6LKU0</accession>
<keyword evidence="10" id="KW-0234">DNA repair</keyword>
<evidence type="ECO:0000256" key="7">
    <source>
        <dbReference type="ARBA" id="ARBA00022840"/>
    </source>
</evidence>
<dbReference type="InterPro" id="IPR027417">
    <property type="entry name" value="P-loop_NTPase"/>
</dbReference>
<dbReference type="InterPro" id="IPR011545">
    <property type="entry name" value="DEAD/DEAH_box_helicase_dom"/>
</dbReference>
<comment type="similarity">
    <text evidence="1">Belongs to the helicase family. RecG subfamily.</text>
</comment>
<dbReference type="Gene3D" id="2.40.50.140">
    <property type="entry name" value="Nucleic acid-binding proteins"/>
    <property type="match status" value="1"/>
</dbReference>
<dbReference type="SUPFAM" id="SSF52540">
    <property type="entry name" value="P-loop containing nucleoside triphosphate hydrolases"/>
    <property type="match status" value="1"/>
</dbReference>
<evidence type="ECO:0000256" key="8">
    <source>
        <dbReference type="ARBA" id="ARBA00023125"/>
    </source>
</evidence>
<dbReference type="SMART" id="SM00487">
    <property type="entry name" value="DEXDc"/>
    <property type="match status" value="1"/>
</dbReference>
<evidence type="ECO:0000256" key="1">
    <source>
        <dbReference type="ARBA" id="ARBA00007504"/>
    </source>
</evidence>
<feature type="domain" description="Helicase ATP-binding" evidence="17">
    <location>
        <begin position="287"/>
        <end position="451"/>
    </location>
</feature>
<dbReference type="Pfam" id="PF00271">
    <property type="entry name" value="Helicase_C"/>
    <property type="match status" value="1"/>
</dbReference>
<dbReference type="EC" id="5.6.2.4" evidence="13"/>
<keyword evidence="20" id="KW-1185">Reference proteome</keyword>
<keyword evidence="9" id="KW-0233">DNA recombination</keyword>
<evidence type="ECO:0000259" key="18">
    <source>
        <dbReference type="PROSITE" id="PS51194"/>
    </source>
</evidence>
<dbReference type="PROSITE" id="PS51194">
    <property type="entry name" value="HELICASE_CTER"/>
    <property type="match status" value="1"/>
</dbReference>
<dbReference type="PANTHER" id="PTHR47964">
    <property type="entry name" value="ATP-DEPENDENT DNA HELICASE HOMOLOG RECG, CHLOROPLASTIC"/>
    <property type="match status" value="1"/>
</dbReference>
<dbReference type="GO" id="GO:0006281">
    <property type="term" value="P:DNA repair"/>
    <property type="evidence" value="ECO:0007669"/>
    <property type="project" value="UniProtKB-KW"/>
</dbReference>
<keyword evidence="6 19" id="KW-0347">Helicase</keyword>
<evidence type="ECO:0000256" key="15">
    <source>
        <dbReference type="ARBA" id="ARBA00049803"/>
    </source>
</evidence>
<keyword evidence="7" id="KW-0067">ATP-binding</keyword>
<dbReference type="Pfam" id="PF00270">
    <property type="entry name" value="DEAD"/>
    <property type="match status" value="1"/>
</dbReference>
<evidence type="ECO:0000256" key="5">
    <source>
        <dbReference type="ARBA" id="ARBA00022801"/>
    </source>
</evidence>
<evidence type="ECO:0000313" key="20">
    <source>
        <dbReference type="Proteomes" id="UP000422232"/>
    </source>
</evidence>
<dbReference type="InterPro" id="IPR014001">
    <property type="entry name" value="Helicase_ATP-bd"/>
</dbReference>
<evidence type="ECO:0000256" key="11">
    <source>
        <dbReference type="ARBA" id="ARBA00023235"/>
    </source>
</evidence>
<dbReference type="NCBIfam" id="NF008163">
    <property type="entry name" value="PRK10917.1-1"/>
    <property type="match status" value="1"/>
</dbReference>
<sequence length="704" mass="78874">MINHELPLTGLKGVGPKLLGKLEQLGIYSLTDLLLHLPFRYEDHTRLTSAADMIPGEFIVIFGQVSSSQALRKGGLIAQLVTEQSKSEIAICFFKAFGRVRSVFAQGQWVLCAGILRENNFGYELVHPEWKSANNGQLPVLETHLRPVYRSCEGLAQASLRRIMDQALMLLQQGHIHCSSLYSSYSEKLSICLPDLVDAILYLHRPDGHCDKKALEQRYHPAWQALLVDELLTHQLSLYHARCELDQQQAQTITIAYCKQQEQQFLENLPFNLTQAQSRVSQEIYDDLARSRPMQRLVQGDVGAGKTVVAALAALAAVKYGQVAVLAPLEVLATQHYQTLQCWLTPFGISTVLLSGRLKKQAREQVLRDIKSGESQVIVGTHALLQNDVQYASLNLVIIDEQHRFGVEQRSLLSQQASKKGKMPHQLFMTATPIPRTLAMTLYADLDVSLLDEVPKGRRPIKTIALANQRRHEVIARVRENCMNGQQAYWVCTLIEASENSASLESSRLPGQAAQALKKILDKELPGLNVGLVHGRLSGNEKNQLLTDFKEHKLDVLVATTVIEVGVDVPNASLMVIENPERLGLAQLHQLRGRVGRGSVQSYCVLMYQALLSEQGYQRLDVLRESSDGFYIAEQDLLLRGPGDLLGARQTGDLAFRFVDLSRDDYLVRFIKSHDIDFLNLIKEEELRAAKERWLSRKSDAALM</sequence>
<dbReference type="GO" id="GO:0006310">
    <property type="term" value="P:DNA recombination"/>
    <property type="evidence" value="ECO:0007669"/>
    <property type="project" value="UniProtKB-KW"/>
</dbReference>
<keyword evidence="4" id="KW-0227">DNA damage</keyword>
<dbReference type="Pfam" id="PF17191">
    <property type="entry name" value="RecG_wedge"/>
    <property type="match status" value="1"/>
</dbReference>
<evidence type="ECO:0000256" key="16">
    <source>
        <dbReference type="ARBA" id="ARBA00049819"/>
    </source>
</evidence>
<evidence type="ECO:0000256" key="6">
    <source>
        <dbReference type="ARBA" id="ARBA00022806"/>
    </source>
</evidence>
<evidence type="ECO:0000256" key="2">
    <source>
        <dbReference type="ARBA" id="ARBA00017846"/>
    </source>
</evidence>
<evidence type="ECO:0000313" key="19">
    <source>
        <dbReference type="EMBL" id="QGO06587.1"/>
    </source>
</evidence>
<dbReference type="InterPro" id="IPR001650">
    <property type="entry name" value="Helicase_C-like"/>
</dbReference>
<dbReference type="FunFam" id="3.40.50.300:FF:000391">
    <property type="entry name" value="ATP-dependent DNA helicase RecG"/>
    <property type="match status" value="1"/>
</dbReference>
<dbReference type="Proteomes" id="UP000422232">
    <property type="component" value="Chromosome"/>
</dbReference>
<evidence type="ECO:0000256" key="14">
    <source>
        <dbReference type="ARBA" id="ARBA00048988"/>
    </source>
</evidence>
<dbReference type="GO" id="GO:0003677">
    <property type="term" value="F:DNA binding"/>
    <property type="evidence" value="ECO:0007669"/>
    <property type="project" value="UniProtKB-KW"/>
</dbReference>
<comment type="catalytic activity">
    <reaction evidence="14">
        <text>ATP + H2O = ADP + phosphate + H(+)</text>
        <dbReference type="Rhea" id="RHEA:13065"/>
        <dbReference type="ChEBI" id="CHEBI:15377"/>
        <dbReference type="ChEBI" id="CHEBI:15378"/>
        <dbReference type="ChEBI" id="CHEBI:30616"/>
        <dbReference type="ChEBI" id="CHEBI:43474"/>
        <dbReference type="ChEBI" id="CHEBI:456216"/>
        <dbReference type="EC" id="5.6.2.4"/>
    </reaction>
</comment>
<comment type="catalytic activity">
    <reaction evidence="12">
        <text>Couples ATP hydrolysis with the unwinding of duplex DNA by translocating in the 3'-5' direction.</text>
        <dbReference type="EC" id="5.6.2.4"/>
    </reaction>
</comment>